<reference evidence="2 3" key="1">
    <citation type="journal article" date="2018" name="Genome Announc.">
        <title>Draft Genome Sequence of "Candidatus Phycosocius bacilliformis," an Alphaproteobacterial Ectosymbiont of the Hydrocarbon-Producing Green Alga Botryococcus braunii.</title>
        <authorList>
            <person name="Tanabe Y."/>
            <person name="Yamaguchi H."/>
            <person name="Watanabe M.M."/>
        </authorList>
    </citation>
    <scope>NUCLEOTIDE SEQUENCE [LARGE SCALE GENOMIC DNA]</scope>
    <source>
        <strain evidence="2 3">BOTRYCO-2</strain>
    </source>
</reference>
<protein>
    <submittedName>
        <fullName evidence="2">Uncharacterized protein</fullName>
    </submittedName>
</protein>
<dbReference type="AlphaFoldDB" id="A0A2P2ECG8"/>
<evidence type="ECO:0000313" key="3">
    <source>
        <dbReference type="Proteomes" id="UP000245086"/>
    </source>
</evidence>
<proteinExistence type="predicted"/>
<dbReference type="Proteomes" id="UP000245086">
    <property type="component" value="Unassembled WGS sequence"/>
</dbReference>
<keyword evidence="3" id="KW-1185">Reference proteome</keyword>
<comment type="caution">
    <text evidence="2">The sequence shown here is derived from an EMBL/GenBank/DDBJ whole genome shotgun (WGS) entry which is preliminary data.</text>
</comment>
<feature type="region of interest" description="Disordered" evidence="1">
    <location>
        <begin position="173"/>
        <end position="203"/>
    </location>
</feature>
<organism evidence="2 3">
    <name type="scientific">Candidatus Phycosocius bacilliformis</name>
    <dbReference type="NCBI Taxonomy" id="1445552"/>
    <lineage>
        <taxon>Bacteria</taxon>
        <taxon>Pseudomonadati</taxon>
        <taxon>Pseudomonadota</taxon>
        <taxon>Alphaproteobacteria</taxon>
        <taxon>Caulobacterales</taxon>
        <taxon>Caulobacterales incertae sedis</taxon>
        <taxon>Candidatus Phycosocius</taxon>
    </lineage>
</organism>
<evidence type="ECO:0000313" key="2">
    <source>
        <dbReference type="EMBL" id="GBF58760.1"/>
    </source>
</evidence>
<evidence type="ECO:0000256" key="1">
    <source>
        <dbReference type="SAM" id="MobiDB-lite"/>
    </source>
</evidence>
<name>A0A2P2ECG8_9PROT</name>
<gene>
    <name evidence="2" type="ORF">PbB2_02448</name>
</gene>
<dbReference type="EMBL" id="BFBR01000007">
    <property type="protein sequence ID" value="GBF58760.1"/>
    <property type="molecule type" value="Genomic_DNA"/>
</dbReference>
<feature type="compositionally biased region" description="Basic and acidic residues" evidence="1">
    <location>
        <begin position="194"/>
        <end position="203"/>
    </location>
</feature>
<accession>A0A2P2ECG8</accession>
<sequence length="203" mass="22742">MLNTELHAAAEALAEQLILAQGKYGSHKMLLVLQGSYNDGWTLNLFTEEAPGRIRVEADDKGIELGFFFAVEDATEKDARGAKRDIRLLIENGRFTIDIVYEADIPKHMIELLTIEELDAMKVGKTVDEMSAANRLRKDKRLIAYSELYFGDAQLIAHNLPIFPGSGYNRTDIRTGEDIPWPEGEQPEGPPEGEEPKLGLRDE</sequence>
<dbReference type="RefSeq" id="WP_133245800.1">
    <property type="nucleotide sequence ID" value="NZ_BFBR01000007.1"/>
</dbReference>